<dbReference type="Proteomes" id="UP001449582">
    <property type="component" value="Unassembled WGS sequence"/>
</dbReference>
<dbReference type="EMBL" id="BAABQM010000003">
    <property type="protein sequence ID" value="GAA5414755.1"/>
    <property type="molecule type" value="Genomic_DNA"/>
</dbReference>
<proteinExistence type="predicted"/>
<evidence type="ECO:0000256" key="1">
    <source>
        <dbReference type="SAM" id="Phobius"/>
    </source>
</evidence>
<organism evidence="2 3">
    <name type="scientific">Ureaplasma ceti</name>
    <dbReference type="NCBI Taxonomy" id="3119530"/>
    <lineage>
        <taxon>Bacteria</taxon>
        <taxon>Bacillati</taxon>
        <taxon>Mycoplasmatota</taxon>
        <taxon>Mycoplasmoidales</taxon>
        <taxon>Mycoplasmoidaceae</taxon>
        <taxon>Ureaplasma</taxon>
    </lineage>
</organism>
<protein>
    <submittedName>
        <fullName evidence="2">Uncharacterized protein</fullName>
    </submittedName>
</protein>
<feature type="transmembrane region" description="Helical" evidence="1">
    <location>
        <begin position="83"/>
        <end position="105"/>
    </location>
</feature>
<reference evidence="2" key="1">
    <citation type="submission" date="2024-02" db="EMBL/GenBank/DDBJ databases">
        <title>Draft genome sequence of new strains in genus Ureaplasma.</title>
        <authorList>
            <person name="Nakajima Y."/>
            <person name="Segawa T."/>
        </authorList>
    </citation>
    <scope>NUCLEOTIDE SEQUENCE [LARGE SCALE GENOMIC DNA]</scope>
    <source>
        <strain evidence="2">OM1</strain>
    </source>
</reference>
<gene>
    <name evidence="2" type="ORF">UREOM_4660</name>
</gene>
<keyword evidence="3" id="KW-1185">Reference proteome</keyword>
<feature type="transmembrane region" description="Helical" evidence="1">
    <location>
        <begin position="287"/>
        <end position="313"/>
    </location>
</feature>
<keyword evidence="1" id="KW-0472">Membrane</keyword>
<sequence>MGKTVIISNKTYNNMSEVGLNYCHDDGNVYTADRLYGTINETLNYQIKAKNRILGFLVSFLFQTTDYKKNKKLSNIKMSKGDILLTLFFWACIIALICCIIWGIAIPIINSSVQSIKLAEGTFTGSVLANNHVVGFVFNGKLAAATINQLMEAVNKNGDLTASGAAAGVKSLPWAQAYLEQWWVNHATTGYSKDALGMVEFLKNQVLGQMGKATATVVLLDKNLQVFMYFNIVAKTLDPKQGVPVFDTAKMMFNGLNQGNPYYGLEATSFSLTSNQATQALLVPRIWIAWFSSGKVIVPLIFTLLLIIIVAMYRHLIKKVRPRMNAMGIADYVMAKVVFSKRLRLLLRKPVPMVEGVKELNHRFLFAAPELGVGGIYFNLRLLNYMYATFREMNVVLVFPFGDNDAGIAELQKIVAQDFQNLDLTIVDDELAAKFSSLDSSGNFFRFGGKAMNQDVTEISVVDAQTPKDMARTIYSSELAVRLRIKDESRVNRIRRASLKEGLKFGGVNHNLNENEKAEITKKVQEQVAQSDSDFIQKQLAMIQQMKNDSVLGHITNTFKNNKPSEK</sequence>
<name>A0ABP9U7W1_9BACT</name>
<dbReference type="RefSeq" id="WP_353289916.1">
    <property type="nucleotide sequence ID" value="NZ_BAABQM010000003.1"/>
</dbReference>
<accession>A0ABP9U7W1</accession>
<keyword evidence="1" id="KW-0812">Transmembrane</keyword>
<evidence type="ECO:0000313" key="2">
    <source>
        <dbReference type="EMBL" id="GAA5414755.1"/>
    </source>
</evidence>
<evidence type="ECO:0000313" key="3">
    <source>
        <dbReference type="Proteomes" id="UP001449582"/>
    </source>
</evidence>
<keyword evidence="1" id="KW-1133">Transmembrane helix</keyword>
<comment type="caution">
    <text evidence="2">The sequence shown here is derived from an EMBL/GenBank/DDBJ whole genome shotgun (WGS) entry which is preliminary data.</text>
</comment>